<comment type="similarity">
    <text evidence="2">Belongs to the autoinducer-2 exporter (AI-2E) (TC 2.A.86) family.</text>
</comment>
<dbReference type="eggNOG" id="COG0628">
    <property type="taxonomic scope" value="Bacteria"/>
</dbReference>
<evidence type="ECO:0000313" key="10">
    <source>
        <dbReference type="Proteomes" id="UP000001933"/>
    </source>
</evidence>
<evidence type="ECO:0000256" key="6">
    <source>
        <dbReference type="ARBA" id="ARBA00022989"/>
    </source>
</evidence>
<reference evidence="9 10" key="1">
    <citation type="journal article" date="2007" name="Proc. Natl. Acad. Sci. U.S.A.">
        <title>The genome of Syntrophus aciditrophicus: life at the thermodynamic limit of microbial growth.</title>
        <authorList>
            <person name="McInerney M.J."/>
            <person name="Rohlin L."/>
            <person name="Mouttaki H."/>
            <person name="Kim U."/>
            <person name="Krupp R.S."/>
            <person name="Rios-Hernandez L."/>
            <person name="Sieber J."/>
            <person name="Struchtemeyer C.G."/>
            <person name="Bhattacharyya A."/>
            <person name="Campbell J.W."/>
            <person name="Gunsalus R.P."/>
        </authorList>
    </citation>
    <scope>NUCLEOTIDE SEQUENCE [LARGE SCALE GENOMIC DNA]</scope>
    <source>
        <strain evidence="9 10">SB</strain>
    </source>
</reference>
<evidence type="ECO:0000256" key="4">
    <source>
        <dbReference type="ARBA" id="ARBA00022475"/>
    </source>
</evidence>
<dbReference type="RefSeq" id="WP_011416681.1">
    <property type="nucleotide sequence ID" value="NC_007759.1"/>
</dbReference>
<evidence type="ECO:0000256" key="3">
    <source>
        <dbReference type="ARBA" id="ARBA00022448"/>
    </source>
</evidence>
<organism evidence="9 10">
    <name type="scientific">Syntrophus aciditrophicus (strain SB)</name>
    <dbReference type="NCBI Taxonomy" id="56780"/>
    <lineage>
        <taxon>Bacteria</taxon>
        <taxon>Pseudomonadati</taxon>
        <taxon>Thermodesulfobacteriota</taxon>
        <taxon>Syntrophia</taxon>
        <taxon>Syntrophales</taxon>
        <taxon>Syntrophaceae</taxon>
        <taxon>Syntrophus</taxon>
    </lineage>
</organism>
<feature type="transmembrane region" description="Helical" evidence="8">
    <location>
        <begin position="279"/>
        <end position="297"/>
    </location>
</feature>
<evidence type="ECO:0000256" key="1">
    <source>
        <dbReference type="ARBA" id="ARBA00004651"/>
    </source>
</evidence>
<dbReference type="AlphaFoldDB" id="Q2LRE2"/>
<dbReference type="KEGG" id="sat:SYN_02943"/>
<evidence type="ECO:0000256" key="8">
    <source>
        <dbReference type="SAM" id="Phobius"/>
    </source>
</evidence>
<gene>
    <name evidence="9" type="ORF">SYN_02943</name>
</gene>
<dbReference type="Proteomes" id="UP000001933">
    <property type="component" value="Chromosome"/>
</dbReference>
<comment type="subcellular location">
    <subcellularLocation>
        <location evidence="1">Cell membrane</location>
        <topology evidence="1">Multi-pass membrane protein</topology>
    </subcellularLocation>
</comment>
<dbReference type="PANTHER" id="PTHR21716:SF67">
    <property type="entry name" value="TRANSPORT PROTEIN YDIK-RELATED"/>
    <property type="match status" value="1"/>
</dbReference>
<feature type="transmembrane region" description="Helical" evidence="8">
    <location>
        <begin position="66"/>
        <end position="91"/>
    </location>
</feature>
<dbReference type="GO" id="GO:0005886">
    <property type="term" value="C:plasma membrane"/>
    <property type="evidence" value="ECO:0007669"/>
    <property type="project" value="UniProtKB-SubCell"/>
</dbReference>
<feature type="transmembrane region" description="Helical" evidence="8">
    <location>
        <begin position="249"/>
        <end position="273"/>
    </location>
</feature>
<dbReference type="PANTHER" id="PTHR21716">
    <property type="entry name" value="TRANSMEMBRANE PROTEIN"/>
    <property type="match status" value="1"/>
</dbReference>
<keyword evidence="10" id="KW-1185">Reference proteome</keyword>
<evidence type="ECO:0000256" key="2">
    <source>
        <dbReference type="ARBA" id="ARBA00009773"/>
    </source>
</evidence>
<name>Q2LRE2_SYNAS</name>
<keyword evidence="7 8" id="KW-0472">Membrane</keyword>
<feature type="transmembrane region" description="Helical" evidence="8">
    <location>
        <begin position="38"/>
        <end position="54"/>
    </location>
</feature>
<dbReference type="InParanoid" id="Q2LRE2"/>
<protein>
    <submittedName>
        <fullName evidence="9">Hypothetical membrane protein</fullName>
    </submittedName>
</protein>
<dbReference type="Pfam" id="PF01594">
    <property type="entry name" value="AI-2E_transport"/>
    <property type="match status" value="1"/>
</dbReference>
<dbReference type="EMBL" id="CP000252">
    <property type="protein sequence ID" value="ABC76648.1"/>
    <property type="molecule type" value="Genomic_DNA"/>
</dbReference>
<dbReference type="NCBIfam" id="NF008216">
    <property type="entry name" value="PRK10983.1"/>
    <property type="match status" value="1"/>
</dbReference>
<keyword evidence="5 8" id="KW-0812">Transmembrane</keyword>
<evidence type="ECO:0000256" key="5">
    <source>
        <dbReference type="ARBA" id="ARBA00022692"/>
    </source>
</evidence>
<evidence type="ECO:0000313" key="9">
    <source>
        <dbReference type="EMBL" id="ABC76648.1"/>
    </source>
</evidence>
<dbReference type="HOGENOM" id="CLU_041771_1_1_7"/>
<feature type="transmembrane region" description="Helical" evidence="8">
    <location>
        <begin position="12"/>
        <end position="32"/>
    </location>
</feature>
<dbReference type="FunCoup" id="Q2LRE2">
    <property type="interactions" value="77"/>
</dbReference>
<accession>Q2LRE2</accession>
<keyword evidence="3" id="KW-0813">Transport</keyword>
<keyword evidence="4" id="KW-1003">Cell membrane</keyword>
<feature type="transmembrane region" description="Helical" evidence="8">
    <location>
        <begin position="159"/>
        <end position="181"/>
    </location>
</feature>
<dbReference type="InterPro" id="IPR002549">
    <property type="entry name" value="AI-2E-like"/>
</dbReference>
<feature type="transmembrane region" description="Helical" evidence="8">
    <location>
        <begin position="309"/>
        <end position="336"/>
    </location>
</feature>
<keyword evidence="6 8" id="KW-1133">Transmembrane helix</keyword>
<evidence type="ECO:0000256" key="7">
    <source>
        <dbReference type="ARBA" id="ARBA00023136"/>
    </source>
</evidence>
<proteinExistence type="inferred from homology"/>
<sequence>MSMQKSPAPDLTRIILQILWIGILIASSLWILRPFLPSLIWSVMIVVATWPFMLKMETCLWRKRGLAVAAMMIAMLTLFVVPFSLAIVAIIDNADRIAAWVTSFQGQALPALPDWLSGVPVVGSKLNTAWEGVRTGPEGIAARLVPYAGKLLSWFLSQAGSVGIIALEFLLTVIIAAILYVNGETASKGVFQFARRLGGHRGEDVAMLAAKTVRGVALGVVGTALVQSLLGGIGLSVAGVPAATVLTGVMFMLCIAQLGPGLVLFPAVIWLYWSGQTTWGTMLLVWTIFACTIDNLLRPILIKKGADLPMLLIFAGVIGGLASFGIVGLFIGPVVLSVTLRLLGVWVADTEVSPSREDAGAGP</sequence>